<dbReference type="KEGG" id="vg:20041322"/>
<evidence type="ECO:0000313" key="2">
    <source>
        <dbReference type="EMBL" id="AII22576.1"/>
    </source>
</evidence>
<dbReference type="GO" id="GO:0019073">
    <property type="term" value="P:viral DNA genome packaging"/>
    <property type="evidence" value="ECO:0007669"/>
    <property type="project" value="InterPro"/>
</dbReference>
<feature type="compositionally biased region" description="Acidic residues" evidence="1">
    <location>
        <begin position="61"/>
        <end position="78"/>
    </location>
</feature>
<accession>A0A076FYV9</accession>
<sequence>MTEKSYKPMAMSGKNLAMIYHQLGKSQSLEEAYKELEKEISSMEQAPAPPPSPSSSLDGEPLSEGELEDISEEEEEVETPPPLPPKQKGKKKKEAAKAPRNFGVPSYLLHLNQKQEIAAVLEEIRRASQRNPSFTPSIRNRTYPSITKRYLYERDSRKLQQYLEDSKKLLLKYQEGAHI</sequence>
<dbReference type="RefSeq" id="YP_009051666.1">
    <property type="nucleotide sequence ID" value="NC_024684.1"/>
</dbReference>
<feature type="compositionally biased region" description="Basic and acidic residues" evidence="1">
    <location>
        <begin position="31"/>
        <end position="41"/>
    </location>
</feature>
<dbReference type="Proteomes" id="UP000133496">
    <property type="component" value="Segment"/>
</dbReference>
<dbReference type="GeneID" id="20041322"/>
<dbReference type="Pfam" id="PF11081">
    <property type="entry name" value="Adeno_L433K_22K"/>
    <property type="match status" value="1"/>
</dbReference>
<dbReference type="InterPro" id="IPR021304">
    <property type="entry name" value="Adeno_L4-33K/L4-22K"/>
</dbReference>
<name>A0A076FYV9_9ADEN</name>
<dbReference type="EMBL" id="KJ156523">
    <property type="protein sequence ID" value="AII22576.1"/>
    <property type="molecule type" value="Genomic_DNA"/>
</dbReference>
<feature type="region of interest" description="Disordered" evidence="1">
    <location>
        <begin position="31"/>
        <end position="99"/>
    </location>
</feature>
<evidence type="ECO:0000256" key="1">
    <source>
        <dbReference type="SAM" id="MobiDB-lite"/>
    </source>
</evidence>
<keyword evidence="3" id="KW-1185">Reference proteome</keyword>
<reference evidence="2 3" key="1">
    <citation type="journal article" date="2014" name="J. Virol.">
        <title>Molecular characterization of a lizard adenovirus reveals the first atadenovirus with two fiber genes and the first adenovirus with either one short or three long fibers per penton.</title>
        <authorList>
            <person name="Penzes J.J."/>
            <person name="Menendez-Conejero R."/>
            <person name="Condezo G.N."/>
            <person name="Ball I."/>
            <person name="Papp T."/>
            <person name="Doszpoly A."/>
            <person name="Paradela A."/>
            <person name="Perez-Berna A.J."/>
            <person name="Lopez-Sanz M."/>
            <person name="Nguyen T.H."/>
            <person name="van Raaij M.J."/>
            <person name="Marschang R.E."/>
            <person name="Harrach B."/>
            <person name="Benko M."/>
            <person name="San Martin C."/>
        </authorList>
    </citation>
    <scope>NUCLEOTIDE SEQUENCE [LARGE SCALE GENOMIC DNA]</scope>
    <source>
        <strain evidence="2">23-06</strain>
    </source>
</reference>
<dbReference type="OrthoDB" id="22576at10239"/>
<organism evidence="2 3">
    <name type="scientific">Lizard adenovirus 2</name>
    <dbReference type="NCBI Taxonomy" id="874272"/>
    <lineage>
        <taxon>Viruses</taxon>
        <taxon>Varidnaviria</taxon>
        <taxon>Bamfordvirae</taxon>
        <taxon>Preplasmiviricota</taxon>
        <taxon>Polisuviricotina</taxon>
        <taxon>Pharingeaviricetes</taxon>
        <taxon>Rowavirales</taxon>
        <taxon>Adenoviridae</taxon>
        <taxon>Barthadenovirus</taxon>
        <taxon>Barthadenovirus lacertae</taxon>
        <taxon>Lizard atadenovirus A</taxon>
    </lineage>
</organism>
<proteinExistence type="predicted"/>
<evidence type="ECO:0000313" key="3">
    <source>
        <dbReference type="Proteomes" id="UP000133496"/>
    </source>
</evidence>
<protein>
    <submittedName>
        <fullName evidence="2">33K</fullName>
    </submittedName>
</protein>